<proteinExistence type="predicted"/>
<dbReference type="CDD" id="cd03398">
    <property type="entry name" value="PAP2_haloperoxidase"/>
    <property type="match status" value="1"/>
</dbReference>
<dbReference type="EMBL" id="JAUSTW010000003">
    <property type="protein sequence ID" value="MDQ0199105.1"/>
    <property type="molecule type" value="Genomic_DNA"/>
</dbReference>
<dbReference type="PANTHER" id="PTHR34599:SF1">
    <property type="entry name" value="PHOSPHATIDIC ACID PHOSPHATASE TYPE 2_HALOPEROXIDASE DOMAIN-CONTAINING PROTEIN"/>
    <property type="match status" value="1"/>
</dbReference>
<dbReference type="InterPro" id="IPR036938">
    <property type="entry name" value="PAP2/HPO_sf"/>
</dbReference>
<comment type="caution">
    <text evidence="2">The sequence shown here is derived from an EMBL/GenBank/DDBJ whole genome shotgun (WGS) entry which is preliminary data.</text>
</comment>
<sequence>MKFNYPRWFHLPNGGQAFPPNNPEEPLAGTWPLVFLKRNDDGWFTDLYGNPLPDVRDPASIDWSSELKVVKGVLDKLTPKQERIAIYWGMGQVTKQWTPIIDRLIDRYTITATPLPPISLSTPRAARILAITQNAIQDALIVSWSIKYRFDVARPIQLDPDLEPILCTPRHPTYTSGHAMAAGAAATVLSYFFPAEADRLQELAEECSVSRIYGGVHFMADIEEGLKLGKAVGQAVINSIENEKNSSGEPVYTPFKNNLDAELPPPPYKQAIPFDFITICQSTVRCRLCNWVNRIKRFFGIW</sequence>
<reference evidence="2 3" key="1">
    <citation type="submission" date="2023-07" db="EMBL/GenBank/DDBJ databases">
        <title>Genomic Encyclopedia of Type Strains, Phase IV (KMG-IV): sequencing the most valuable type-strain genomes for metagenomic binning, comparative biology and taxonomic classification.</title>
        <authorList>
            <person name="Goeker M."/>
        </authorList>
    </citation>
    <scope>NUCLEOTIDE SEQUENCE [LARGE SCALE GENOMIC DNA]</scope>
    <source>
        <strain evidence="2 3">DSM 27594</strain>
    </source>
</reference>
<protein>
    <recommendedName>
        <fullName evidence="1">Phosphatidic acid phosphatase type 2/haloperoxidase domain-containing protein</fullName>
    </recommendedName>
</protein>
<evidence type="ECO:0000313" key="2">
    <source>
        <dbReference type="EMBL" id="MDQ0199105.1"/>
    </source>
</evidence>
<dbReference type="InterPro" id="IPR000326">
    <property type="entry name" value="PAP2/HPO"/>
</dbReference>
<accession>A0ABT9XU76</accession>
<dbReference type="Gene3D" id="1.10.606.20">
    <property type="match status" value="1"/>
</dbReference>
<dbReference type="RefSeq" id="WP_307407664.1">
    <property type="nucleotide sequence ID" value="NZ_JAUSTW010000003.1"/>
</dbReference>
<dbReference type="PANTHER" id="PTHR34599">
    <property type="entry name" value="PEROXIDASE-RELATED"/>
    <property type="match status" value="1"/>
</dbReference>
<keyword evidence="3" id="KW-1185">Reference proteome</keyword>
<dbReference type="Pfam" id="PF01569">
    <property type="entry name" value="PAP2"/>
    <property type="match status" value="1"/>
</dbReference>
<gene>
    <name evidence="2" type="ORF">J2S10_002263</name>
</gene>
<dbReference type="SUPFAM" id="SSF48317">
    <property type="entry name" value="Acid phosphatase/Vanadium-dependent haloperoxidase"/>
    <property type="match status" value="1"/>
</dbReference>
<dbReference type="InterPro" id="IPR052559">
    <property type="entry name" value="V-haloperoxidase"/>
</dbReference>
<feature type="domain" description="Phosphatidic acid phosphatase type 2/haloperoxidase" evidence="1">
    <location>
        <begin position="141"/>
        <end position="242"/>
    </location>
</feature>
<organism evidence="2 3">
    <name type="scientific">Neobacillus ginsengisoli</name>
    <dbReference type="NCBI Taxonomy" id="904295"/>
    <lineage>
        <taxon>Bacteria</taxon>
        <taxon>Bacillati</taxon>
        <taxon>Bacillota</taxon>
        <taxon>Bacilli</taxon>
        <taxon>Bacillales</taxon>
        <taxon>Bacillaceae</taxon>
        <taxon>Neobacillus</taxon>
    </lineage>
</organism>
<dbReference type="Proteomes" id="UP001224122">
    <property type="component" value="Unassembled WGS sequence"/>
</dbReference>
<name>A0ABT9XU76_9BACI</name>
<evidence type="ECO:0000313" key="3">
    <source>
        <dbReference type="Proteomes" id="UP001224122"/>
    </source>
</evidence>
<evidence type="ECO:0000259" key="1">
    <source>
        <dbReference type="Pfam" id="PF01569"/>
    </source>
</evidence>